<dbReference type="InterPro" id="IPR011009">
    <property type="entry name" value="Kinase-like_dom_sf"/>
</dbReference>
<dbReference type="InterPro" id="IPR000719">
    <property type="entry name" value="Prot_kinase_dom"/>
</dbReference>
<keyword evidence="3" id="KW-0472">Membrane</keyword>
<dbReference type="OrthoDB" id="438485at2"/>
<dbReference type="AlphaFoldDB" id="A0A2T1G2K3"/>
<dbReference type="EMBL" id="PVWO01000357">
    <property type="protein sequence ID" value="PSB51483.1"/>
    <property type="molecule type" value="Genomic_DNA"/>
</dbReference>
<evidence type="ECO:0000256" key="2">
    <source>
        <dbReference type="SAM" id="MobiDB-lite"/>
    </source>
</evidence>
<accession>A0A2T1G2K3</accession>
<dbReference type="PROSITE" id="PS50011">
    <property type="entry name" value="PROTEIN_KINASE_DOM"/>
    <property type="match status" value="1"/>
</dbReference>
<gene>
    <name evidence="5" type="ORF">C7B77_21575</name>
</gene>
<evidence type="ECO:0000259" key="4">
    <source>
        <dbReference type="PROSITE" id="PS50011"/>
    </source>
</evidence>
<protein>
    <recommendedName>
        <fullName evidence="4">Protein kinase domain-containing protein</fullName>
    </recommendedName>
</protein>
<evidence type="ECO:0000256" key="3">
    <source>
        <dbReference type="SAM" id="Phobius"/>
    </source>
</evidence>
<organism evidence="5 6">
    <name type="scientific">Chamaesiphon polymorphus CCALA 037</name>
    <dbReference type="NCBI Taxonomy" id="2107692"/>
    <lineage>
        <taxon>Bacteria</taxon>
        <taxon>Bacillati</taxon>
        <taxon>Cyanobacteriota</taxon>
        <taxon>Cyanophyceae</taxon>
        <taxon>Gomontiellales</taxon>
        <taxon>Chamaesiphonaceae</taxon>
        <taxon>Chamaesiphon</taxon>
    </lineage>
</organism>
<dbReference type="CDD" id="cd05121">
    <property type="entry name" value="ABC1_ADCK3-like"/>
    <property type="match status" value="1"/>
</dbReference>
<evidence type="ECO:0000313" key="6">
    <source>
        <dbReference type="Proteomes" id="UP000238937"/>
    </source>
</evidence>
<comment type="similarity">
    <text evidence="1">Belongs to the protein kinase superfamily. ADCK protein kinase family.</text>
</comment>
<sequence length="684" mass="76536">MNTTPSNQFSPEMNRVDAPSNQSVAAVSTELVADAEVVNSRRVKEITDNTWLGYDPIAIAQYYSTQPLKVFGRFISIFIPIVNFALGLWLDKTTNKSKANLGKRAVQIRGLLTKLGPAYIKIGQELSTRPDLVPPQFLEELAQLQDNIPAFSNEIAYQFIEEELGDRPEAIYAQISDLPIAAASLGQVYKGKLWSGEEVAIKVQRPGLADSIALDLHVVRTLAIWAQTNFKQIRSNLVSIVDEFAERIFEEMDYENEGRNAERFAELYGGMQDIYVPSIYWKYTGRRVLTMEWITGTKLTNLEAVAAQGLDATYLVEVGVQCSLRQLLEHGFFHADPHPGNLLATPDGKLAYLDFGMMSQVKPYQRYGLVEAIVHLVNRDFDGLGRDFVKLEFLTPDTDLTPIIPALSYVFNSSLGATSTNIADLDFKSVTDQLSGVMYEFPFQVPAYYALILRSLATLEGIAISVDPNFKVLAKAYPYVAKRLLTDPAPDLRNSLKELLFKDGSFRWNRLENLLNNARSSDEYDLNQVINQTLDFILSERGTFIRDYLADEIVRGLDNFGSNTLQSVTHAIQKGIGIKVPTPPVTAQQQSNGLEHIQRIWGILQQTKGFDPAMVLPKIPQILMKSETQSFGQKIASGLTQRMAARLIREVLLQDVPSEIAVNDPLSERRAPQPQLALPTRARR</sequence>
<comment type="caution">
    <text evidence="5">The sequence shown here is derived from an EMBL/GenBank/DDBJ whole genome shotgun (WGS) entry which is preliminary data.</text>
</comment>
<dbReference type="RefSeq" id="WP_106309698.1">
    <property type="nucleotide sequence ID" value="NZ_PVWO01000357.1"/>
</dbReference>
<dbReference type="GO" id="GO:0004672">
    <property type="term" value="F:protein kinase activity"/>
    <property type="evidence" value="ECO:0007669"/>
    <property type="project" value="InterPro"/>
</dbReference>
<keyword evidence="3" id="KW-0812">Transmembrane</keyword>
<keyword evidence="6" id="KW-1185">Reference proteome</keyword>
<dbReference type="GO" id="GO:0005524">
    <property type="term" value="F:ATP binding"/>
    <property type="evidence" value="ECO:0007669"/>
    <property type="project" value="InterPro"/>
</dbReference>
<reference evidence="5 6" key="1">
    <citation type="submission" date="2018-03" db="EMBL/GenBank/DDBJ databases">
        <title>The ancient ancestry and fast evolution of plastids.</title>
        <authorList>
            <person name="Moore K.R."/>
            <person name="Magnabosco C."/>
            <person name="Momper L."/>
            <person name="Gold D.A."/>
            <person name="Bosak T."/>
            <person name="Fournier G.P."/>
        </authorList>
    </citation>
    <scope>NUCLEOTIDE SEQUENCE [LARGE SCALE GENOMIC DNA]</scope>
    <source>
        <strain evidence="5 6">CCALA 037</strain>
    </source>
</reference>
<feature type="transmembrane region" description="Helical" evidence="3">
    <location>
        <begin position="70"/>
        <end position="90"/>
    </location>
</feature>
<dbReference type="Gene3D" id="1.10.510.10">
    <property type="entry name" value="Transferase(Phosphotransferase) domain 1"/>
    <property type="match status" value="1"/>
</dbReference>
<name>A0A2T1G2K3_9CYAN</name>
<dbReference type="PANTHER" id="PTHR10566">
    <property type="entry name" value="CHAPERONE-ACTIVITY OF BC1 COMPLEX CABC1 -RELATED"/>
    <property type="match status" value="1"/>
</dbReference>
<evidence type="ECO:0000256" key="1">
    <source>
        <dbReference type="ARBA" id="ARBA00009670"/>
    </source>
</evidence>
<proteinExistence type="inferred from homology"/>
<dbReference type="Pfam" id="PF03109">
    <property type="entry name" value="ABC1"/>
    <property type="match status" value="1"/>
</dbReference>
<dbReference type="PANTHER" id="PTHR10566:SF128">
    <property type="entry name" value="UBIB DOMAIN CONTAINING KINASE"/>
    <property type="match status" value="1"/>
</dbReference>
<dbReference type="SUPFAM" id="SSF56112">
    <property type="entry name" value="Protein kinase-like (PK-like)"/>
    <property type="match status" value="1"/>
</dbReference>
<evidence type="ECO:0000313" key="5">
    <source>
        <dbReference type="EMBL" id="PSB51483.1"/>
    </source>
</evidence>
<dbReference type="InterPro" id="IPR050154">
    <property type="entry name" value="UbiB_kinase"/>
</dbReference>
<dbReference type="Proteomes" id="UP000238937">
    <property type="component" value="Unassembled WGS sequence"/>
</dbReference>
<dbReference type="InterPro" id="IPR004147">
    <property type="entry name" value="ABC1_dom"/>
</dbReference>
<keyword evidence="3" id="KW-1133">Transmembrane helix</keyword>
<feature type="domain" description="Protein kinase" evidence="4">
    <location>
        <begin position="174"/>
        <end position="506"/>
    </location>
</feature>
<feature type="region of interest" description="Disordered" evidence="2">
    <location>
        <begin position="664"/>
        <end position="684"/>
    </location>
</feature>